<gene>
    <name evidence="8" type="primary">fliQ</name>
    <name evidence="8" type="ORF">GCM10010923_00150</name>
</gene>
<comment type="caution">
    <text evidence="8">The sequence shown here is derived from an EMBL/GenBank/DDBJ whole genome shotgun (WGS) entry which is preliminary data.</text>
</comment>
<dbReference type="PANTHER" id="PTHR34040:SF2">
    <property type="entry name" value="FLAGELLAR BIOSYNTHETIC PROTEIN FLIQ"/>
    <property type="match status" value="1"/>
</dbReference>
<keyword evidence="9" id="KW-1185">Reference proteome</keyword>
<evidence type="ECO:0000256" key="5">
    <source>
        <dbReference type="ARBA" id="ARBA00022989"/>
    </source>
</evidence>
<dbReference type="PRINTS" id="PR00952">
    <property type="entry name" value="TYPE3IMQPROT"/>
</dbReference>
<evidence type="ECO:0000256" key="2">
    <source>
        <dbReference type="ARBA" id="ARBA00006156"/>
    </source>
</evidence>
<comment type="subcellular location">
    <subcellularLocation>
        <location evidence="1">Cell membrane</location>
        <topology evidence="1">Multi-pass membrane protein</topology>
    </subcellularLocation>
</comment>
<proteinExistence type="inferred from homology"/>
<dbReference type="RefSeq" id="WP_188640766.1">
    <property type="nucleotide sequence ID" value="NZ_BMID01000001.1"/>
</dbReference>
<sequence length="90" mass="9671">MEQTDFFIGIAQQTLWVTAMAAAPLLIPALAVGILLGMVQAATSINEATLSFVPKLIVVAIMLALFGGSILYLISDFTIEMYNRIPELLA</sequence>
<feature type="transmembrane region" description="Helical" evidence="7">
    <location>
        <begin position="56"/>
        <end position="74"/>
    </location>
</feature>
<evidence type="ECO:0000256" key="3">
    <source>
        <dbReference type="ARBA" id="ARBA00022475"/>
    </source>
</evidence>
<dbReference type="Pfam" id="PF01313">
    <property type="entry name" value="Bac_export_3"/>
    <property type="match status" value="1"/>
</dbReference>
<feature type="transmembrane region" description="Helical" evidence="7">
    <location>
        <begin position="15"/>
        <end position="36"/>
    </location>
</feature>
<evidence type="ECO:0000256" key="4">
    <source>
        <dbReference type="ARBA" id="ARBA00022692"/>
    </source>
</evidence>
<name>A0ABQ1F1C0_9SPHN</name>
<dbReference type="PANTHER" id="PTHR34040">
    <property type="entry name" value="FLAGELLAR BIOSYNTHETIC PROTEIN FLIQ"/>
    <property type="match status" value="1"/>
</dbReference>
<dbReference type="InterPro" id="IPR002191">
    <property type="entry name" value="Bac_export_3"/>
</dbReference>
<evidence type="ECO:0000313" key="8">
    <source>
        <dbReference type="EMBL" id="GFZ96330.1"/>
    </source>
</evidence>
<keyword evidence="8" id="KW-0966">Cell projection</keyword>
<keyword evidence="8" id="KW-0282">Flagellum</keyword>
<keyword evidence="4 7" id="KW-0812">Transmembrane</keyword>
<evidence type="ECO:0000256" key="6">
    <source>
        <dbReference type="ARBA" id="ARBA00023136"/>
    </source>
</evidence>
<keyword evidence="5 7" id="KW-1133">Transmembrane helix</keyword>
<evidence type="ECO:0000256" key="7">
    <source>
        <dbReference type="SAM" id="Phobius"/>
    </source>
</evidence>
<dbReference type="Proteomes" id="UP000603317">
    <property type="component" value="Unassembled WGS sequence"/>
</dbReference>
<evidence type="ECO:0000313" key="9">
    <source>
        <dbReference type="Proteomes" id="UP000603317"/>
    </source>
</evidence>
<dbReference type="PIRSF" id="PIRSF004669">
    <property type="entry name" value="FliQ"/>
    <property type="match status" value="1"/>
</dbReference>
<comment type="similarity">
    <text evidence="2">Belongs to the FliQ/MopD/SpaQ family.</text>
</comment>
<reference evidence="9" key="1">
    <citation type="journal article" date="2019" name="Int. J. Syst. Evol. Microbiol.">
        <title>The Global Catalogue of Microorganisms (GCM) 10K type strain sequencing project: providing services to taxonomists for standard genome sequencing and annotation.</title>
        <authorList>
            <consortium name="The Broad Institute Genomics Platform"/>
            <consortium name="The Broad Institute Genome Sequencing Center for Infectious Disease"/>
            <person name="Wu L."/>
            <person name="Ma J."/>
        </authorList>
    </citation>
    <scope>NUCLEOTIDE SEQUENCE [LARGE SCALE GENOMIC DNA]</scope>
    <source>
        <strain evidence="9">CGMCC 1.15297</strain>
    </source>
</reference>
<evidence type="ECO:0000256" key="1">
    <source>
        <dbReference type="ARBA" id="ARBA00004651"/>
    </source>
</evidence>
<accession>A0ABQ1F1C0</accession>
<dbReference type="EMBL" id="BMID01000001">
    <property type="protein sequence ID" value="GFZ96330.1"/>
    <property type="molecule type" value="Genomic_DNA"/>
</dbReference>
<protein>
    <submittedName>
        <fullName evidence="8">Flagellar biosynthetic protein FliQ</fullName>
    </submittedName>
</protein>
<keyword evidence="8" id="KW-0969">Cilium</keyword>
<keyword evidence="3" id="KW-1003">Cell membrane</keyword>
<organism evidence="8 9">
    <name type="scientific">Blastomonas marina</name>
    <dbReference type="NCBI Taxonomy" id="1867408"/>
    <lineage>
        <taxon>Bacteria</taxon>
        <taxon>Pseudomonadati</taxon>
        <taxon>Pseudomonadota</taxon>
        <taxon>Alphaproteobacteria</taxon>
        <taxon>Sphingomonadales</taxon>
        <taxon>Sphingomonadaceae</taxon>
        <taxon>Blastomonas</taxon>
    </lineage>
</organism>
<keyword evidence="6 7" id="KW-0472">Membrane</keyword>